<protein>
    <submittedName>
        <fullName evidence="2">Uncharacterized protein</fullName>
    </submittedName>
</protein>
<name>A0A5B7DLB3_PORTR</name>
<comment type="caution">
    <text evidence="2">The sequence shown here is derived from an EMBL/GenBank/DDBJ whole genome shotgun (WGS) entry which is preliminary data.</text>
</comment>
<evidence type="ECO:0000313" key="2">
    <source>
        <dbReference type="EMBL" id="MPC21965.1"/>
    </source>
</evidence>
<dbReference type="AlphaFoldDB" id="A0A5B7DLB3"/>
<evidence type="ECO:0000313" key="3">
    <source>
        <dbReference type="Proteomes" id="UP000324222"/>
    </source>
</evidence>
<dbReference type="EMBL" id="VSRR010001037">
    <property type="protein sequence ID" value="MPC21965.1"/>
    <property type="molecule type" value="Genomic_DNA"/>
</dbReference>
<organism evidence="2 3">
    <name type="scientific">Portunus trituberculatus</name>
    <name type="common">Swimming crab</name>
    <name type="synonym">Neptunus trituberculatus</name>
    <dbReference type="NCBI Taxonomy" id="210409"/>
    <lineage>
        <taxon>Eukaryota</taxon>
        <taxon>Metazoa</taxon>
        <taxon>Ecdysozoa</taxon>
        <taxon>Arthropoda</taxon>
        <taxon>Crustacea</taxon>
        <taxon>Multicrustacea</taxon>
        <taxon>Malacostraca</taxon>
        <taxon>Eumalacostraca</taxon>
        <taxon>Eucarida</taxon>
        <taxon>Decapoda</taxon>
        <taxon>Pleocyemata</taxon>
        <taxon>Brachyura</taxon>
        <taxon>Eubrachyura</taxon>
        <taxon>Portunoidea</taxon>
        <taxon>Portunidae</taxon>
        <taxon>Portuninae</taxon>
        <taxon>Portunus</taxon>
    </lineage>
</organism>
<accession>A0A5B7DLB3</accession>
<reference evidence="2 3" key="1">
    <citation type="submission" date="2019-05" db="EMBL/GenBank/DDBJ databases">
        <title>Another draft genome of Portunus trituberculatus and its Hox gene families provides insights of decapod evolution.</title>
        <authorList>
            <person name="Jeong J.-H."/>
            <person name="Song I."/>
            <person name="Kim S."/>
            <person name="Choi T."/>
            <person name="Kim D."/>
            <person name="Ryu S."/>
            <person name="Kim W."/>
        </authorList>
    </citation>
    <scope>NUCLEOTIDE SEQUENCE [LARGE SCALE GENOMIC DNA]</scope>
    <source>
        <tissue evidence="2">Muscle</tissue>
    </source>
</reference>
<feature type="compositionally biased region" description="Polar residues" evidence="1">
    <location>
        <begin position="44"/>
        <end position="56"/>
    </location>
</feature>
<gene>
    <name evidence="2" type="ORF">E2C01_014970</name>
</gene>
<dbReference type="Proteomes" id="UP000324222">
    <property type="component" value="Unassembled WGS sequence"/>
</dbReference>
<proteinExistence type="predicted"/>
<keyword evidence="3" id="KW-1185">Reference proteome</keyword>
<feature type="region of interest" description="Disordered" evidence="1">
    <location>
        <begin position="32"/>
        <end position="61"/>
    </location>
</feature>
<evidence type="ECO:0000256" key="1">
    <source>
        <dbReference type="SAM" id="MobiDB-lite"/>
    </source>
</evidence>
<sequence length="108" mass="11512">MLTGALDPSRPESVINAHNSLSKEAAMLRGSSKFKSSRALPVGRNTSGGKQGTVTHPATWGHRSPYSAPCLDCLGHYHLDLRGPLAPVLVAPECHTLEACQEPGTKRK</sequence>